<keyword evidence="2" id="KW-1185">Reference proteome</keyword>
<comment type="caution">
    <text evidence="1">The sequence shown here is derived from an EMBL/GenBank/DDBJ whole genome shotgun (WGS) entry which is preliminary data.</text>
</comment>
<evidence type="ECO:0000313" key="1">
    <source>
        <dbReference type="EMBL" id="MBD7983842.1"/>
    </source>
</evidence>
<reference evidence="1 2" key="1">
    <citation type="submission" date="2020-08" db="EMBL/GenBank/DDBJ databases">
        <title>A Genomic Blueprint of the Chicken Gut Microbiome.</title>
        <authorList>
            <person name="Gilroy R."/>
            <person name="Ravi A."/>
            <person name="Getino M."/>
            <person name="Pursley I."/>
            <person name="Horton D.L."/>
            <person name="Alikhan N.-F."/>
            <person name="Baker D."/>
            <person name="Gharbi K."/>
            <person name="Hall N."/>
            <person name="Watson M."/>
            <person name="Adriaenssens E.M."/>
            <person name="Foster-Nyarko E."/>
            <person name="Jarju S."/>
            <person name="Secka A."/>
            <person name="Antonio M."/>
            <person name="Oren A."/>
            <person name="Chaudhuri R."/>
            <person name="La Ragione R.M."/>
            <person name="Hildebrand F."/>
            <person name="Pallen M.J."/>
        </authorList>
    </citation>
    <scope>NUCLEOTIDE SEQUENCE [LARGE SCALE GENOMIC DNA]</scope>
    <source>
        <strain evidence="1 2">Sa2YVA2</strain>
    </source>
</reference>
<evidence type="ECO:0000313" key="2">
    <source>
        <dbReference type="Proteomes" id="UP000626786"/>
    </source>
</evidence>
<evidence type="ECO:0008006" key="3">
    <source>
        <dbReference type="Google" id="ProtNLM"/>
    </source>
</evidence>
<organism evidence="1 2">
    <name type="scientific">Sporosarcina quadrami</name>
    <dbReference type="NCBI Taxonomy" id="2762234"/>
    <lineage>
        <taxon>Bacteria</taxon>
        <taxon>Bacillati</taxon>
        <taxon>Bacillota</taxon>
        <taxon>Bacilli</taxon>
        <taxon>Bacillales</taxon>
        <taxon>Caryophanaceae</taxon>
        <taxon>Sporosarcina</taxon>
    </lineage>
</organism>
<sequence length="161" mass="18558">MLTFEQKQQIIETIPGLTRKEVSMKRVNYHFEDSLYEKTVVVQHLHPNGNGFVYVEGIEGYETDDRGLVNIREASEEELRKTILDAIRALSTEEDKESEVQHREEVWVNGEGHSLTLLEEDNFFNIYHGLNLEESFGDYGEATAYLKEENFKLVKSGGEAE</sequence>
<protein>
    <recommendedName>
        <fullName evidence="3">Phage protein</fullName>
    </recommendedName>
</protein>
<dbReference type="Proteomes" id="UP000626786">
    <property type="component" value="Unassembled WGS sequence"/>
</dbReference>
<name>A0ABR8U730_9BACL</name>
<accession>A0ABR8U730</accession>
<proteinExistence type="predicted"/>
<dbReference type="EMBL" id="JACSQN010000003">
    <property type="protein sequence ID" value="MBD7983842.1"/>
    <property type="molecule type" value="Genomic_DNA"/>
</dbReference>
<gene>
    <name evidence="1" type="ORF">H9649_04550</name>
</gene>
<dbReference type="RefSeq" id="WP_191693531.1">
    <property type="nucleotide sequence ID" value="NZ_JACSQN010000003.1"/>
</dbReference>